<dbReference type="PANTHER" id="PTHR44591:SF21">
    <property type="entry name" value="TWO-COMPONENT RESPONSE REGULATOR"/>
    <property type="match status" value="1"/>
</dbReference>
<evidence type="ECO:0000313" key="5">
    <source>
        <dbReference type="Proteomes" id="UP001240236"/>
    </source>
</evidence>
<dbReference type="SMART" id="SM00448">
    <property type="entry name" value="REC"/>
    <property type="match status" value="1"/>
</dbReference>
<evidence type="ECO:0000313" key="4">
    <source>
        <dbReference type="EMBL" id="MDQ0368255.1"/>
    </source>
</evidence>
<keyword evidence="4" id="KW-0238">DNA-binding</keyword>
<dbReference type="AlphaFoldDB" id="A0AAE3W2Q6"/>
<name>A0AAE3W2Q6_9ACTN</name>
<dbReference type="Proteomes" id="UP001240236">
    <property type="component" value="Unassembled WGS sequence"/>
</dbReference>
<gene>
    <name evidence="4" type="ORF">J2S42_004924</name>
</gene>
<protein>
    <submittedName>
        <fullName evidence="4">DNA-binding NtrC family response regulator</fullName>
    </submittedName>
</protein>
<reference evidence="4 5" key="1">
    <citation type="submission" date="2023-07" db="EMBL/GenBank/DDBJ databases">
        <title>Sequencing the genomes of 1000 actinobacteria strains.</title>
        <authorList>
            <person name="Klenk H.-P."/>
        </authorList>
    </citation>
    <scope>NUCLEOTIDE SEQUENCE [LARGE SCALE GENOMIC DNA]</scope>
    <source>
        <strain evidence="4 5">DSM 44709</strain>
    </source>
</reference>
<evidence type="ECO:0000256" key="1">
    <source>
        <dbReference type="ARBA" id="ARBA00022553"/>
    </source>
</evidence>
<dbReference type="InterPro" id="IPR011006">
    <property type="entry name" value="CheY-like_superfamily"/>
</dbReference>
<keyword evidence="5" id="KW-1185">Reference proteome</keyword>
<comment type="caution">
    <text evidence="4">The sequence shown here is derived from an EMBL/GenBank/DDBJ whole genome shotgun (WGS) entry which is preliminary data.</text>
</comment>
<dbReference type="Gene3D" id="3.40.50.2300">
    <property type="match status" value="1"/>
</dbReference>
<dbReference type="GO" id="GO:0000160">
    <property type="term" value="P:phosphorelay signal transduction system"/>
    <property type="evidence" value="ECO:0007669"/>
    <property type="project" value="InterPro"/>
</dbReference>
<dbReference type="Pfam" id="PF00072">
    <property type="entry name" value="Response_reg"/>
    <property type="match status" value="1"/>
</dbReference>
<dbReference type="EMBL" id="JAUSUZ010000001">
    <property type="protein sequence ID" value="MDQ0368255.1"/>
    <property type="molecule type" value="Genomic_DNA"/>
</dbReference>
<proteinExistence type="predicted"/>
<feature type="modified residue" description="4-aspartylphosphate" evidence="2">
    <location>
        <position position="62"/>
    </location>
</feature>
<dbReference type="GO" id="GO:0003677">
    <property type="term" value="F:DNA binding"/>
    <property type="evidence" value="ECO:0007669"/>
    <property type="project" value="UniProtKB-KW"/>
</dbReference>
<dbReference type="SUPFAM" id="SSF52172">
    <property type="entry name" value="CheY-like"/>
    <property type="match status" value="1"/>
</dbReference>
<evidence type="ECO:0000259" key="3">
    <source>
        <dbReference type="PROSITE" id="PS50110"/>
    </source>
</evidence>
<organism evidence="4 5">
    <name type="scientific">Catenuloplanes indicus</name>
    <dbReference type="NCBI Taxonomy" id="137267"/>
    <lineage>
        <taxon>Bacteria</taxon>
        <taxon>Bacillati</taxon>
        <taxon>Actinomycetota</taxon>
        <taxon>Actinomycetes</taxon>
        <taxon>Micromonosporales</taxon>
        <taxon>Micromonosporaceae</taxon>
        <taxon>Catenuloplanes</taxon>
    </lineage>
</organism>
<dbReference type="RefSeq" id="WP_307242714.1">
    <property type="nucleotide sequence ID" value="NZ_JAUSUZ010000001.1"/>
</dbReference>
<dbReference type="PROSITE" id="PS50110">
    <property type="entry name" value="RESPONSE_REGULATORY"/>
    <property type="match status" value="1"/>
</dbReference>
<dbReference type="InterPro" id="IPR001789">
    <property type="entry name" value="Sig_transdc_resp-reg_receiver"/>
</dbReference>
<dbReference type="CDD" id="cd00156">
    <property type="entry name" value="REC"/>
    <property type="match status" value="1"/>
</dbReference>
<evidence type="ECO:0000256" key="2">
    <source>
        <dbReference type="PROSITE-ProRule" id="PRU00169"/>
    </source>
</evidence>
<keyword evidence="1 2" id="KW-0597">Phosphoprotein</keyword>
<dbReference type="InterPro" id="IPR050595">
    <property type="entry name" value="Bact_response_regulator"/>
</dbReference>
<sequence>MSLDLQSPPPTVLVVDDEEDLRDIMRRMLERKGFTALTAGDADAAIVACRDHDGGIDLLVTDLSMPGVTGREVAEQASAMRPGLRVIYVSGLPKEVAVDKGMVDENARLLQKPFTTSALIDAVNAALHDDPPPG</sequence>
<accession>A0AAE3W2Q6</accession>
<dbReference type="PANTHER" id="PTHR44591">
    <property type="entry name" value="STRESS RESPONSE REGULATOR PROTEIN 1"/>
    <property type="match status" value="1"/>
</dbReference>
<feature type="domain" description="Response regulatory" evidence="3">
    <location>
        <begin position="11"/>
        <end position="127"/>
    </location>
</feature>